<dbReference type="EMBL" id="RJTJ01000050">
    <property type="protein sequence ID" value="RUL96552.1"/>
    <property type="molecule type" value="Genomic_DNA"/>
</dbReference>
<organism evidence="1 2">
    <name type="scientific">Rhizobium chutanense</name>
    <dbReference type="NCBI Taxonomy" id="2035448"/>
    <lineage>
        <taxon>Bacteria</taxon>
        <taxon>Pseudomonadati</taxon>
        <taxon>Pseudomonadota</taxon>
        <taxon>Alphaproteobacteria</taxon>
        <taxon>Hyphomicrobiales</taxon>
        <taxon>Rhizobiaceae</taxon>
        <taxon>Rhizobium/Agrobacterium group</taxon>
        <taxon>Rhizobium</taxon>
    </lineage>
</organism>
<protein>
    <submittedName>
        <fullName evidence="1">Uncharacterized protein</fullName>
    </submittedName>
</protein>
<sequence>MGGSSIFWVRGHYGEKMWGSEAVSGTPAQQSRVSAWALESLPHGGAAGFVSRRPATKVRLFIDLRAERFAQRRKWMT</sequence>
<dbReference type="Proteomes" id="UP000278081">
    <property type="component" value="Unassembled WGS sequence"/>
</dbReference>
<dbReference type="AlphaFoldDB" id="A0A432NAI6"/>
<evidence type="ECO:0000313" key="2">
    <source>
        <dbReference type="Proteomes" id="UP000278081"/>
    </source>
</evidence>
<comment type="caution">
    <text evidence="1">The sequence shown here is derived from an EMBL/GenBank/DDBJ whole genome shotgun (WGS) entry which is preliminary data.</text>
</comment>
<accession>A0A432NAI6</accession>
<name>A0A432NAI6_9HYPH</name>
<evidence type="ECO:0000313" key="1">
    <source>
        <dbReference type="EMBL" id="RUL96552.1"/>
    </source>
</evidence>
<proteinExistence type="predicted"/>
<gene>
    <name evidence="1" type="ORF">EFR84_32300</name>
</gene>
<reference evidence="1 2" key="1">
    <citation type="submission" date="2018-11" db="EMBL/GenBank/DDBJ databases">
        <title>Rhizobium chutanense sp. nov., isolated from root nodules of Phaseolus vulgaris in China.</title>
        <authorList>
            <person name="Huo Y."/>
        </authorList>
    </citation>
    <scope>NUCLEOTIDE SEQUENCE [LARGE SCALE GENOMIC DNA]</scope>
    <source>
        <strain evidence="1 2">C16</strain>
    </source>
</reference>